<dbReference type="Proteomes" id="UP001431783">
    <property type="component" value="Unassembled WGS sequence"/>
</dbReference>
<sequence length="615" mass="70495">MFFSKAVVYILPIFTFIESGVAFPTEMRPKREQYEVLWEGNGENIMELSPRQDKDVTHFPTEEYVETTKKFTTREVTNIERQYQRSSPGDRHLNRNKRKFYPYLPYTKNGIQLRSRNLWQPTEYPLQQPYHIPVYGKEGSTPVYITHQPMFVNLEDLPQTSEKLPSDEESENQPFAIHIDDKPIWGTTKTTEPSESNQISSFPMVEDDGDDLEYDQFVQPTIERPETEPGSRSPRSPNNCVLAIVSCCTVTSNEVNINCFEQFGCTGPFWDVNPCEKEFDVTLKVSVLILALVCFIEGGVVFPSRIRSKRDQYENTEIRKDGASEDKAEIESTQSEDATDVTHIPKQVVEHSTSKYSISEIVNNAQFRSFLENAHHVEDQQRRLGNYGDTSKRRLYPTYKNRGPHFRSRHAWKPSEYPLEKPYYIPVYGIEGSTPLYISQESFYAKEKTTSQNSGKLPSTVDSEDITPISSSYLPNVVTSINGKKKRFTNNLIDDMPVWDAEDTLSASSTVEPEVSKFPQEYDTDSAQYNEYNNLPPYSNGETTSTTTESSSEDNDTPNNCVLAIVSCCSVSSDDVNLNCFKQFRCFIPFWDVNPCSTEFVKYAVERAVNFYQKS</sequence>
<feature type="region of interest" description="Disordered" evidence="1">
    <location>
        <begin position="529"/>
        <end position="556"/>
    </location>
</feature>
<name>A0AAW1U4K5_9CUCU</name>
<organism evidence="3 4">
    <name type="scientific">Henosepilachna vigintioctopunctata</name>
    <dbReference type="NCBI Taxonomy" id="420089"/>
    <lineage>
        <taxon>Eukaryota</taxon>
        <taxon>Metazoa</taxon>
        <taxon>Ecdysozoa</taxon>
        <taxon>Arthropoda</taxon>
        <taxon>Hexapoda</taxon>
        <taxon>Insecta</taxon>
        <taxon>Pterygota</taxon>
        <taxon>Neoptera</taxon>
        <taxon>Endopterygota</taxon>
        <taxon>Coleoptera</taxon>
        <taxon>Polyphaga</taxon>
        <taxon>Cucujiformia</taxon>
        <taxon>Coccinelloidea</taxon>
        <taxon>Coccinellidae</taxon>
        <taxon>Epilachninae</taxon>
        <taxon>Epilachnini</taxon>
        <taxon>Henosepilachna</taxon>
    </lineage>
</organism>
<dbReference type="EMBL" id="JARQZJ010000032">
    <property type="protein sequence ID" value="KAK9875192.1"/>
    <property type="molecule type" value="Genomic_DNA"/>
</dbReference>
<feature type="compositionally biased region" description="Polar residues" evidence="1">
    <location>
        <begin position="187"/>
        <end position="201"/>
    </location>
</feature>
<dbReference type="AlphaFoldDB" id="A0AAW1U4K5"/>
<feature type="chain" id="PRO_5043553562" evidence="2">
    <location>
        <begin position="23"/>
        <end position="615"/>
    </location>
</feature>
<keyword evidence="4" id="KW-1185">Reference proteome</keyword>
<protein>
    <submittedName>
        <fullName evidence="3">Uncharacterized protein</fullName>
    </submittedName>
</protein>
<evidence type="ECO:0000313" key="3">
    <source>
        <dbReference type="EMBL" id="KAK9875192.1"/>
    </source>
</evidence>
<evidence type="ECO:0000256" key="2">
    <source>
        <dbReference type="SAM" id="SignalP"/>
    </source>
</evidence>
<gene>
    <name evidence="3" type="ORF">WA026_005984</name>
</gene>
<keyword evidence="2" id="KW-0732">Signal</keyword>
<feature type="compositionally biased region" description="Basic and acidic residues" evidence="1">
    <location>
        <begin position="317"/>
        <end position="330"/>
    </location>
</feature>
<reference evidence="3 4" key="1">
    <citation type="submission" date="2023-03" db="EMBL/GenBank/DDBJ databases">
        <title>Genome insight into feeding habits of ladybird beetles.</title>
        <authorList>
            <person name="Li H.-S."/>
            <person name="Huang Y.-H."/>
            <person name="Pang H."/>
        </authorList>
    </citation>
    <scope>NUCLEOTIDE SEQUENCE [LARGE SCALE GENOMIC DNA]</scope>
    <source>
        <strain evidence="3">SYSU_2023b</strain>
        <tissue evidence="3">Whole body</tissue>
    </source>
</reference>
<evidence type="ECO:0000256" key="1">
    <source>
        <dbReference type="SAM" id="MobiDB-lite"/>
    </source>
</evidence>
<proteinExistence type="predicted"/>
<feature type="signal peptide" evidence="2">
    <location>
        <begin position="1"/>
        <end position="22"/>
    </location>
</feature>
<feature type="region of interest" description="Disordered" evidence="1">
    <location>
        <begin position="317"/>
        <end position="340"/>
    </location>
</feature>
<feature type="region of interest" description="Disordered" evidence="1">
    <location>
        <begin position="184"/>
        <end position="205"/>
    </location>
</feature>
<feature type="compositionally biased region" description="Polar residues" evidence="1">
    <location>
        <begin position="529"/>
        <end position="541"/>
    </location>
</feature>
<comment type="caution">
    <text evidence="3">The sequence shown here is derived from an EMBL/GenBank/DDBJ whole genome shotgun (WGS) entry which is preliminary data.</text>
</comment>
<evidence type="ECO:0000313" key="4">
    <source>
        <dbReference type="Proteomes" id="UP001431783"/>
    </source>
</evidence>
<accession>A0AAW1U4K5</accession>